<dbReference type="PANTHER" id="PTHR11808">
    <property type="entry name" value="TRANS-SULFURATION ENZYME FAMILY MEMBER"/>
    <property type="match status" value="1"/>
</dbReference>
<dbReference type="GO" id="GO:0019346">
    <property type="term" value="P:transsulfuration"/>
    <property type="evidence" value="ECO:0007669"/>
    <property type="project" value="InterPro"/>
</dbReference>
<dbReference type="PIRSF" id="PIRSF001434">
    <property type="entry name" value="CGS"/>
    <property type="match status" value="1"/>
</dbReference>
<proteinExistence type="inferred from homology"/>
<dbReference type="EMBL" id="JAACXV010000374">
    <property type="protein sequence ID" value="KAF7279187.1"/>
    <property type="molecule type" value="Genomic_DNA"/>
</dbReference>
<dbReference type="PANTHER" id="PTHR11808:SF15">
    <property type="entry name" value="CYSTATHIONINE GAMMA-LYASE"/>
    <property type="match status" value="1"/>
</dbReference>
<evidence type="ECO:0000256" key="5">
    <source>
        <dbReference type="ARBA" id="ARBA00022898"/>
    </source>
</evidence>
<sequence length="413" mass="45812">MFGRLPDERANLELCKWYISTMGDQNGYKPFPKGFATAAIHHAQEPEKWDSLAVVPPIVTASTFKQDGPANPRQYEYSRSGNPTRDVLENVLARLDNGKYGLTFASGLGASVTVLGLLKSGDHMIVGDDVYGGTNRIFNKMAVNYDIEISLVDFTNLADVERSIKPNTKLVWTEIPTNPMMRVVDIKAVSELTKKNGLILVVDNTFLTPYLLRPLDLGADVVSYSLTKYMNGHSDVVMGALVTSNEDLYERLKYLQNAMGIVPSPFDCYQVNRGLKTLALRMRQHSQNAIVIARYLEAHPKVEKVIHPGLPSHPQHELFKRQTSGHSGTFSFYVKGDLDDTKNFLAGLKLFTVAESLGGYESLIEIPSIMTHTSVPVEHRALLGITDNLVRLSVGIEDVDDLIADLDQGFNQI</sequence>
<keyword evidence="6" id="KW-0028">Amino-acid biosynthesis</keyword>
<dbReference type="GO" id="GO:0019343">
    <property type="term" value="P:cysteine biosynthetic process via cystathionine"/>
    <property type="evidence" value="ECO:0007669"/>
    <property type="project" value="TreeGrafter"/>
</dbReference>
<dbReference type="SUPFAM" id="SSF53383">
    <property type="entry name" value="PLP-dependent transferases"/>
    <property type="match status" value="1"/>
</dbReference>
<name>A0A834IHM7_RHYFE</name>
<dbReference type="InterPro" id="IPR000277">
    <property type="entry name" value="Cys/Met-Metab_PyrdxlP-dep_enz"/>
</dbReference>
<keyword evidence="11" id="KW-1185">Reference proteome</keyword>
<organism evidence="10 11">
    <name type="scientific">Rhynchophorus ferrugineus</name>
    <name type="common">Red palm weevil</name>
    <name type="synonym">Curculio ferrugineus</name>
    <dbReference type="NCBI Taxonomy" id="354439"/>
    <lineage>
        <taxon>Eukaryota</taxon>
        <taxon>Metazoa</taxon>
        <taxon>Ecdysozoa</taxon>
        <taxon>Arthropoda</taxon>
        <taxon>Hexapoda</taxon>
        <taxon>Insecta</taxon>
        <taxon>Pterygota</taxon>
        <taxon>Neoptera</taxon>
        <taxon>Endopterygota</taxon>
        <taxon>Coleoptera</taxon>
        <taxon>Polyphaga</taxon>
        <taxon>Cucujiformia</taxon>
        <taxon>Curculionidae</taxon>
        <taxon>Dryophthorinae</taxon>
        <taxon>Rhynchophorus</taxon>
    </lineage>
</organism>
<evidence type="ECO:0000256" key="8">
    <source>
        <dbReference type="PIRSR" id="PIRSR001434-2"/>
    </source>
</evidence>
<dbReference type="UniPathway" id="UPA00136">
    <property type="reaction ID" value="UER00202"/>
</dbReference>
<evidence type="ECO:0000256" key="9">
    <source>
        <dbReference type="RuleBase" id="RU362118"/>
    </source>
</evidence>
<feature type="modified residue" description="N6-(pyridoxal phosphate)lysine" evidence="8">
    <location>
        <position position="228"/>
    </location>
</feature>
<dbReference type="GO" id="GO:0005737">
    <property type="term" value="C:cytoplasm"/>
    <property type="evidence" value="ECO:0007669"/>
    <property type="project" value="TreeGrafter"/>
</dbReference>
<dbReference type="InterPro" id="IPR015424">
    <property type="entry name" value="PyrdxlP-dep_Trfase"/>
</dbReference>
<dbReference type="EC" id="4.4.1.1" evidence="4"/>
<evidence type="ECO:0000256" key="3">
    <source>
        <dbReference type="ARBA" id="ARBA00009077"/>
    </source>
</evidence>
<dbReference type="Proteomes" id="UP000625711">
    <property type="component" value="Unassembled WGS sequence"/>
</dbReference>
<evidence type="ECO:0000256" key="1">
    <source>
        <dbReference type="ARBA" id="ARBA00001933"/>
    </source>
</evidence>
<dbReference type="InterPro" id="IPR015421">
    <property type="entry name" value="PyrdxlP-dep_Trfase_major"/>
</dbReference>
<dbReference type="Gene3D" id="3.40.640.10">
    <property type="entry name" value="Type I PLP-dependent aspartate aminotransferase-like (Major domain)"/>
    <property type="match status" value="1"/>
</dbReference>
<dbReference type="CDD" id="cd00614">
    <property type="entry name" value="CGS_like"/>
    <property type="match status" value="1"/>
</dbReference>
<protein>
    <recommendedName>
        <fullName evidence="4">cystathionine gamma-lyase</fullName>
        <ecNumber evidence="4">4.4.1.1</ecNumber>
    </recommendedName>
    <alternativeName>
        <fullName evidence="7">Gamma-cystathionase</fullName>
    </alternativeName>
</protein>
<comment type="cofactor">
    <cofactor evidence="1 9">
        <name>pyridoxal 5'-phosphate</name>
        <dbReference type="ChEBI" id="CHEBI:597326"/>
    </cofactor>
</comment>
<comment type="caution">
    <text evidence="10">The sequence shown here is derived from an EMBL/GenBank/DDBJ whole genome shotgun (WGS) entry which is preliminary data.</text>
</comment>
<keyword evidence="6" id="KW-0198">Cysteine biosynthesis</keyword>
<dbReference type="FunFam" id="3.40.640.10:FF:000009">
    <property type="entry name" value="Cystathionine gamma-synthase homolog"/>
    <property type="match status" value="1"/>
</dbReference>
<dbReference type="Gene3D" id="3.90.1150.10">
    <property type="entry name" value="Aspartate Aminotransferase, domain 1"/>
    <property type="match status" value="1"/>
</dbReference>
<dbReference type="Pfam" id="PF01053">
    <property type="entry name" value="Cys_Met_Meta_PP"/>
    <property type="match status" value="1"/>
</dbReference>
<dbReference type="GO" id="GO:0030170">
    <property type="term" value="F:pyridoxal phosphate binding"/>
    <property type="evidence" value="ECO:0007669"/>
    <property type="project" value="InterPro"/>
</dbReference>
<comment type="pathway">
    <text evidence="2">Amino-acid biosynthesis; L-cysteine biosynthesis; L-cysteine from L-homocysteine and L-serine: step 2/2.</text>
</comment>
<reference evidence="10" key="1">
    <citation type="submission" date="2020-08" db="EMBL/GenBank/DDBJ databases">
        <title>Genome sequencing and assembly of the red palm weevil Rhynchophorus ferrugineus.</title>
        <authorList>
            <person name="Dias G.B."/>
            <person name="Bergman C.M."/>
            <person name="Manee M."/>
        </authorList>
    </citation>
    <scope>NUCLEOTIDE SEQUENCE</scope>
    <source>
        <strain evidence="10">AA-2017</strain>
        <tissue evidence="10">Whole larva</tissue>
    </source>
</reference>
<gene>
    <name evidence="10" type="ORF">GWI33_007594</name>
</gene>
<dbReference type="FunFam" id="3.90.1150.10:FF:000008">
    <property type="entry name" value="Cystathionine gamma-synthase"/>
    <property type="match status" value="1"/>
</dbReference>
<keyword evidence="5 8" id="KW-0663">Pyridoxal phosphate</keyword>
<dbReference type="GO" id="GO:0004123">
    <property type="term" value="F:cystathionine gamma-lyase activity"/>
    <property type="evidence" value="ECO:0007669"/>
    <property type="project" value="TreeGrafter"/>
</dbReference>
<evidence type="ECO:0000313" key="10">
    <source>
        <dbReference type="EMBL" id="KAF7279187.1"/>
    </source>
</evidence>
<accession>A0A834IHM7</accession>
<dbReference type="OrthoDB" id="3512640at2759"/>
<evidence type="ECO:0000256" key="7">
    <source>
        <dbReference type="ARBA" id="ARBA00029853"/>
    </source>
</evidence>
<evidence type="ECO:0000256" key="4">
    <source>
        <dbReference type="ARBA" id="ARBA00012085"/>
    </source>
</evidence>
<comment type="similarity">
    <text evidence="3 9">Belongs to the trans-sulfuration enzymes family.</text>
</comment>
<evidence type="ECO:0000256" key="2">
    <source>
        <dbReference type="ARBA" id="ARBA00005038"/>
    </source>
</evidence>
<evidence type="ECO:0000256" key="6">
    <source>
        <dbReference type="ARBA" id="ARBA00023192"/>
    </source>
</evidence>
<dbReference type="PROSITE" id="PS00868">
    <property type="entry name" value="CYS_MET_METAB_PP"/>
    <property type="match status" value="1"/>
</dbReference>
<evidence type="ECO:0000313" key="11">
    <source>
        <dbReference type="Proteomes" id="UP000625711"/>
    </source>
</evidence>
<dbReference type="InterPro" id="IPR054542">
    <property type="entry name" value="Cys_met_metab_PP"/>
</dbReference>
<dbReference type="AlphaFoldDB" id="A0A834IHM7"/>
<dbReference type="InterPro" id="IPR015422">
    <property type="entry name" value="PyrdxlP-dep_Trfase_small"/>
</dbReference>